<evidence type="ECO:0000259" key="1">
    <source>
        <dbReference type="SMART" id="SM00966"/>
    </source>
</evidence>
<dbReference type="SUPFAM" id="SSF89447">
    <property type="entry name" value="AbrB/MazE/MraZ-like"/>
    <property type="match status" value="1"/>
</dbReference>
<dbReference type="Pfam" id="PF04014">
    <property type="entry name" value="MazE_antitoxin"/>
    <property type="match status" value="1"/>
</dbReference>
<protein>
    <recommendedName>
        <fullName evidence="1">SpoVT-AbrB domain-containing protein</fullName>
    </recommendedName>
</protein>
<evidence type="ECO:0000313" key="3">
    <source>
        <dbReference type="Proteomes" id="UP000000663"/>
    </source>
</evidence>
<name>Q0W1G7_METAR</name>
<dbReference type="EMBL" id="AM114193">
    <property type="protein sequence ID" value="CAJ37776.1"/>
    <property type="molecule type" value="Genomic_DNA"/>
</dbReference>
<evidence type="ECO:0000313" key="2">
    <source>
        <dbReference type="EMBL" id="CAJ37776.1"/>
    </source>
</evidence>
<sequence length="96" mass="10964">MSSCPICSTPMKKERREIRKGIFAQVEVCPKCEEEWVDEKGYDEIYSQMFTRKTFKIGGSLAVRIPVELANIIGLKEGTDVRIDVKDKKLVIEPIT</sequence>
<dbReference type="AlphaFoldDB" id="Q0W1G7"/>
<dbReference type="STRING" id="351160.RCIX2735"/>
<accession>Q0W1G7</accession>
<dbReference type="InterPro" id="IPR037914">
    <property type="entry name" value="SpoVT-AbrB_sf"/>
</dbReference>
<dbReference type="OrthoDB" id="144499at2157"/>
<organism evidence="2 3">
    <name type="scientific">Methanocella arvoryzae (strain DSM 22066 / NBRC 105507 / MRE50)</name>
    <dbReference type="NCBI Taxonomy" id="351160"/>
    <lineage>
        <taxon>Archaea</taxon>
        <taxon>Methanobacteriati</taxon>
        <taxon>Methanobacteriota</taxon>
        <taxon>Stenosarchaea group</taxon>
        <taxon>Methanomicrobia</taxon>
        <taxon>Methanocellales</taxon>
        <taxon>Methanocellaceae</taxon>
        <taxon>Methanocella</taxon>
    </lineage>
</organism>
<gene>
    <name evidence="2" type="ORF">RCIX2735</name>
</gene>
<feature type="domain" description="SpoVT-AbrB" evidence="1">
    <location>
        <begin position="55"/>
        <end position="96"/>
    </location>
</feature>
<reference evidence="2 3" key="1">
    <citation type="journal article" date="2006" name="Science">
        <title>Genome of rice cluster I archaea -- the key methane producers in the rice rhizosphere.</title>
        <authorList>
            <person name="Erkel C."/>
            <person name="Kube M."/>
            <person name="Reinhardt R."/>
            <person name="Liesack W."/>
        </authorList>
    </citation>
    <scope>NUCLEOTIDE SEQUENCE [LARGE SCALE GENOMIC DNA]</scope>
    <source>
        <strain evidence="3">DSM 22066 / NBRC 105507 / MRE50</strain>
    </source>
</reference>
<keyword evidence="3" id="KW-1185">Reference proteome</keyword>
<dbReference type="KEGG" id="rci:RCIX2735"/>
<dbReference type="Proteomes" id="UP000000663">
    <property type="component" value="Chromosome"/>
</dbReference>
<dbReference type="Gene3D" id="2.10.260.10">
    <property type="match status" value="1"/>
</dbReference>
<proteinExistence type="predicted"/>
<dbReference type="SMART" id="SM00966">
    <property type="entry name" value="SpoVT_AbrB"/>
    <property type="match status" value="1"/>
</dbReference>
<dbReference type="eggNOG" id="arCOG00820">
    <property type="taxonomic scope" value="Archaea"/>
</dbReference>
<dbReference type="InterPro" id="IPR007159">
    <property type="entry name" value="SpoVT-AbrB_dom"/>
</dbReference>
<dbReference type="GO" id="GO:0003677">
    <property type="term" value="F:DNA binding"/>
    <property type="evidence" value="ECO:0007669"/>
    <property type="project" value="InterPro"/>
</dbReference>